<dbReference type="EMBL" id="BJZV01000013">
    <property type="protein sequence ID" value="GEP10774.1"/>
    <property type="molecule type" value="Genomic_DNA"/>
</dbReference>
<dbReference type="OrthoDB" id="9811476at2"/>
<gene>
    <name evidence="1" type="ORF">MGN01_26190</name>
</gene>
<organism evidence="1 2">
    <name type="scientific">Methylobacterium gnaphalii</name>
    <dbReference type="NCBI Taxonomy" id="1010610"/>
    <lineage>
        <taxon>Bacteria</taxon>
        <taxon>Pseudomonadati</taxon>
        <taxon>Pseudomonadota</taxon>
        <taxon>Alphaproteobacteria</taxon>
        <taxon>Hyphomicrobiales</taxon>
        <taxon>Methylobacteriaceae</taxon>
        <taxon>Methylobacterium</taxon>
    </lineage>
</organism>
<keyword evidence="2" id="KW-1185">Reference proteome</keyword>
<name>A0A512JLG0_9HYPH</name>
<dbReference type="Proteomes" id="UP000321750">
    <property type="component" value="Unassembled WGS sequence"/>
</dbReference>
<dbReference type="Pfam" id="PF04250">
    <property type="entry name" value="DUF429"/>
    <property type="match status" value="1"/>
</dbReference>
<sequence>MARWIAGLDGCRGAWAGVLLDLDAPERFRAARFDTGETLRDGPQAPVVAGIDVPIGLPDRIVGKGRTATFKIQKR</sequence>
<evidence type="ECO:0000313" key="2">
    <source>
        <dbReference type="Proteomes" id="UP000321750"/>
    </source>
</evidence>
<dbReference type="InterPro" id="IPR007362">
    <property type="entry name" value="DUF429"/>
</dbReference>
<reference evidence="1 2" key="1">
    <citation type="submission" date="2019-07" db="EMBL/GenBank/DDBJ databases">
        <title>Whole genome shotgun sequence of Methylobacterium gnaphalii NBRC 107716.</title>
        <authorList>
            <person name="Hosoyama A."/>
            <person name="Uohara A."/>
            <person name="Ohji S."/>
            <person name="Ichikawa N."/>
        </authorList>
    </citation>
    <scope>NUCLEOTIDE SEQUENCE [LARGE SCALE GENOMIC DNA]</scope>
    <source>
        <strain evidence="1 2">NBRC 107716</strain>
    </source>
</reference>
<evidence type="ECO:0008006" key="3">
    <source>
        <dbReference type="Google" id="ProtNLM"/>
    </source>
</evidence>
<proteinExistence type="predicted"/>
<dbReference type="AlphaFoldDB" id="A0A512JLG0"/>
<evidence type="ECO:0000313" key="1">
    <source>
        <dbReference type="EMBL" id="GEP10774.1"/>
    </source>
</evidence>
<comment type="caution">
    <text evidence="1">The sequence shown here is derived from an EMBL/GenBank/DDBJ whole genome shotgun (WGS) entry which is preliminary data.</text>
</comment>
<accession>A0A512JLG0</accession>
<protein>
    <recommendedName>
        <fullName evidence="3">DUF429 domain-containing protein</fullName>
    </recommendedName>
</protein>